<reference evidence="1 2" key="1">
    <citation type="submission" date="2016-10" db="EMBL/GenBank/DDBJ databases">
        <authorList>
            <person name="de Groot N.N."/>
        </authorList>
    </citation>
    <scope>NUCLEOTIDE SEQUENCE [LARGE SCALE GENOMIC DNA]</scope>
    <source>
        <strain evidence="1 2">ATCC 43154</strain>
    </source>
</reference>
<dbReference type="SUPFAM" id="SSF53756">
    <property type="entry name" value="UDP-Glycosyltransferase/glycogen phosphorylase"/>
    <property type="match status" value="1"/>
</dbReference>
<sequence length="528" mass="55701">MSDPTRDQLLLQDALARVLASPVDGRRWQQLYHRYEQCAAAPARQALLALLARQSFDGVAGFLQATLLARLSGERGHIERAAALALSITPLDVERLHAFVAYEWGDALRDGIDRAGFVARLRQARAPELVALMGRELVAQTAAPLASRAVERVARVALVTPFLAGAAHTPTVLALEHAALLQRAGLQVQLFAPQDQVQLEQGHYLGHPGQLVGTPPDLVWLRAALPAGVSASLSDPTFSLPQRWCAMLALIGPFDPDLVLFVGLQSPLLAPLYAARPVLGLCLHSTPPMAPVDVWLSAAAEHCGEGAGAAVWGAALPPAWGLHYPYRLRYRPAPARQREALGLAPGQLALVTVGARLGEEIAGPWAARMAALLARRADLVWLLVGGSGALPAALAGAPAGQLRLLPQQAGVADILPACALFLNPPRMGGGFSVAEAMAQGLPVLALGGSDGGAKLGALAAADLDDYFARLDAYLDDAALRARDGAALRLRFEQEMDLERAGPALLAAAELARQRYLLRRAALTAPPAS</sequence>
<dbReference type="Gene3D" id="3.40.50.2000">
    <property type="entry name" value="Glycogen Phosphorylase B"/>
    <property type="match status" value="1"/>
</dbReference>
<dbReference type="EMBL" id="FOTW01000019">
    <property type="protein sequence ID" value="SFM39557.1"/>
    <property type="molecule type" value="Genomic_DNA"/>
</dbReference>
<dbReference type="RefSeq" id="WP_093389404.1">
    <property type="nucleotide sequence ID" value="NZ_FOTW01000019.1"/>
</dbReference>
<evidence type="ECO:0000313" key="2">
    <source>
        <dbReference type="Proteomes" id="UP000199470"/>
    </source>
</evidence>
<evidence type="ECO:0000313" key="1">
    <source>
        <dbReference type="EMBL" id="SFM39557.1"/>
    </source>
</evidence>
<dbReference type="Proteomes" id="UP000199470">
    <property type="component" value="Unassembled WGS sequence"/>
</dbReference>
<name>A0A1I4QHN7_9BURK</name>
<keyword evidence="2" id="KW-1185">Reference proteome</keyword>
<accession>A0A1I4QHN7</accession>
<organism evidence="1 2">
    <name type="scientific">Rugamonas rubra</name>
    <dbReference type="NCBI Taxonomy" id="758825"/>
    <lineage>
        <taxon>Bacteria</taxon>
        <taxon>Pseudomonadati</taxon>
        <taxon>Pseudomonadota</taxon>
        <taxon>Betaproteobacteria</taxon>
        <taxon>Burkholderiales</taxon>
        <taxon>Oxalobacteraceae</taxon>
        <taxon>Telluria group</taxon>
        <taxon>Rugamonas</taxon>
    </lineage>
</organism>
<gene>
    <name evidence="1" type="ORF">SAMN02982985_03927</name>
</gene>
<dbReference type="AlphaFoldDB" id="A0A1I4QHN7"/>
<protein>
    <submittedName>
        <fullName evidence="1">Uncharacterized protein</fullName>
    </submittedName>
</protein>
<proteinExistence type="predicted"/>
<dbReference type="STRING" id="758825.SAMN02982985_03927"/>